<protein>
    <submittedName>
        <fullName evidence="2">PKD repeat-containing protein</fullName>
    </submittedName>
</protein>
<accession>A0A285MX97</accession>
<dbReference type="InterPro" id="IPR008979">
    <property type="entry name" value="Galactose-bd-like_sf"/>
</dbReference>
<dbReference type="AlphaFoldDB" id="A0A285MX97"/>
<name>A0A285MX97_9FLAO</name>
<evidence type="ECO:0000259" key="1">
    <source>
        <dbReference type="PROSITE" id="PS50093"/>
    </source>
</evidence>
<dbReference type="InterPro" id="IPR035986">
    <property type="entry name" value="PKD_dom_sf"/>
</dbReference>
<evidence type="ECO:0000313" key="3">
    <source>
        <dbReference type="Proteomes" id="UP000219048"/>
    </source>
</evidence>
<dbReference type="InterPro" id="IPR013783">
    <property type="entry name" value="Ig-like_fold"/>
</dbReference>
<dbReference type="Pfam" id="PF18911">
    <property type="entry name" value="PKD_4"/>
    <property type="match status" value="1"/>
</dbReference>
<dbReference type="InterPro" id="IPR000601">
    <property type="entry name" value="PKD_dom"/>
</dbReference>
<dbReference type="PROSITE" id="PS51257">
    <property type="entry name" value="PROKAR_LIPOPROTEIN"/>
    <property type="match status" value="1"/>
</dbReference>
<feature type="domain" description="PKD" evidence="1">
    <location>
        <begin position="62"/>
        <end position="115"/>
    </location>
</feature>
<dbReference type="CDD" id="cd00146">
    <property type="entry name" value="PKD"/>
    <property type="match status" value="1"/>
</dbReference>
<organism evidence="2 3">
    <name type="scientific">Flagellimonas pacifica</name>
    <dbReference type="NCBI Taxonomy" id="1247520"/>
    <lineage>
        <taxon>Bacteria</taxon>
        <taxon>Pseudomonadati</taxon>
        <taxon>Bacteroidota</taxon>
        <taxon>Flavobacteriia</taxon>
        <taxon>Flavobacteriales</taxon>
        <taxon>Flavobacteriaceae</taxon>
        <taxon>Flagellimonas</taxon>
    </lineage>
</organism>
<reference evidence="3" key="1">
    <citation type="submission" date="2017-09" db="EMBL/GenBank/DDBJ databases">
        <authorList>
            <person name="Varghese N."/>
            <person name="Submissions S."/>
        </authorList>
    </citation>
    <scope>NUCLEOTIDE SEQUENCE [LARGE SCALE GENOMIC DNA]</scope>
    <source>
        <strain evidence="3">DSM 25885</strain>
    </source>
</reference>
<dbReference type="RefSeq" id="WP_116458922.1">
    <property type="nucleotide sequence ID" value="NZ_OBEH01000007.1"/>
</dbReference>
<evidence type="ECO:0000313" key="2">
    <source>
        <dbReference type="EMBL" id="SNZ01802.1"/>
    </source>
</evidence>
<dbReference type="Gene3D" id="2.60.120.260">
    <property type="entry name" value="Galactose-binding domain-like"/>
    <property type="match status" value="1"/>
</dbReference>
<dbReference type="Proteomes" id="UP000219048">
    <property type="component" value="Unassembled WGS sequence"/>
</dbReference>
<proteinExistence type="predicted"/>
<dbReference type="SUPFAM" id="SSF49785">
    <property type="entry name" value="Galactose-binding domain-like"/>
    <property type="match status" value="1"/>
</dbReference>
<dbReference type="PROSITE" id="PS50093">
    <property type="entry name" value="PKD"/>
    <property type="match status" value="1"/>
</dbReference>
<dbReference type="EMBL" id="OBEH01000007">
    <property type="protein sequence ID" value="SNZ01802.1"/>
    <property type="molecule type" value="Genomic_DNA"/>
</dbReference>
<sequence length="332" mass="35288">MKLLLNKAKIIFIWVLAISFFGCEEDDEGNRLPEVLAGFTQLVIEDTGTVSFINTSENAEKYEWDFGDGTESTEIDPIKTYATGTYTVTLTASNSAGGKDTFEDELVIVVPEPVTLPITFDGANVDYDVTTFGGATFEIVDNPAPGGTNDTASKVGAITNGGAEFEGFYFDLGSPIDLTTDKTIQMNFWADAAVDVLIKLEQGTGANVEVSANHGGTGWEMISFDFTSADSFSRLTMFVDGPGTTEGTFYIDDVKQLETTTGGGSAPTTSAPVPPSRDAGDVISIYGGAYTNITGINYNPDWGQSGLAFVNTDFDPGDGNLALAYPTFSYQG</sequence>
<dbReference type="SUPFAM" id="SSF49299">
    <property type="entry name" value="PKD domain"/>
    <property type="match status" value="1"/>
</dbReference>
<feature type="non-terminal residue" evidence="2">
    <location>
        <position position="332"/>
    </location>
</feature>
<gene>
    <name evidence="2" type="ORF">SAMN06265377_3649</name>
</gene>
<dbReference type="Gene3D" id="2.60.40.10">
    <property type="entry name" value="Immunoglobulins"/>
    <property type="match status" value="1"/>
</dbReference>
<dbReference type="SMART" id="SM00089">
    <property type="entry name" value="PKD"/>
    <property type="match status" value="1"/>
</dbReference>
<dbReference type="OrthoDB" id="9757947at2"/>
<dbReference type="InterPro" id="IPR022409">
    <property type="entry name" value="PKD/Chitinase_dom"/>
</dbReference>
<keyword evidence="3" id="KW-1185">Reference proteome</keyword>